<dbReference type="RefSeq" id="WP_038640229.1">
    <property type="nucleotide sequence ID" value="NZ_CP009888.1"/>
</dbReference>
<keyword evidence="12" id="KW-1185">Reference proteome</keyword>
<dbReference type="InterPro" id="IPR003594">
    <property type="entry name" value="HATPase_dom"/>
</dbReference>
<comment type="catalytic activity">
    <reaction evidence="1">
        <text>ATP + protein L-histidine = ADP + protein N-phospho-L-histidine.</text>
        <dbReference type="EC" id="2.7.13.3"/>
    </reaction>
</comment>
<dbReference type="Gene3D" id="6.10.340.10">
    <property type="match status" value="1"/>
</dbReference>
<keyword evidence="6 11" id="KW-0418">Kinase</keyword>
<dbReference type="AlphaFoldDB" id="A0A0A7EFT7"/>
<dbReference type="PROSITE" id="PS50109">
    <property type="entry name" value="HIS_KIN"/>
    <property type="match status" value="1"/>
</dbReference>
<evidence type="ECO:0000259" key="10">
    <source>
        <dbReference type="PROSITE" id="PS50885"/>
    </source>
</evidence>
<dbReference type="InterPro" id="IPR003660">
    <property type="entry name" value="HAMP_dom"/>
</dbReference>
<evidence type="ECO:0000259" key="9">
    <source>
        <dbReference type="PROSITE" id="PS50109"/>
    </source>
</evidence>
<dbReference type="GO" id="GO:0007165">
    <property type="term" value="P:signal transduction"/>
    <property type="evidence" value="ECO:0007669"/>
    <property type="project" value="InterPro"/>
</dbReference>
<dbReference type="PANTHER" id="PTHR43065">
    <property type="entry name" value="SENSOR HISTIDINE KINASE"/>
    <property type="match status" value="1"/>
</dbReference>
<dbReference type="HOGENOM" id="CLU_000445_133_5_6"/>
<dbReference type="OrthoDB" id="2521613at2"/>
<dbReference type="SUPFAM" id="SSF55874">
    <property type="entry name" value="ATPase domain of HSP90 chaperone/DNA topoisomerase II/histidine kinase"/>
    <property type="match status" value="1"/>
</dbReference>
<dbReference type="CDD" id="cd00075">
    <property type="entry name" value="HATPase"/>
    <property type="match status" value="1"/>
</dbReference>
<evidence type="ECO:0000313" key="12">
    <source>
        <dbReference type="Proteomes" id="UP000030341"/>
    </source>
</evidence>
<dbReference type="InterPro" id="IPR005467">
    <property type="entry name" value="His_kinase_dom"/>
</dbReference>
<name>A0A0A7EFT7_9GAMM</name>
<evidence type="ECO:0000256" key="6">
    <source>
        <dbReference type="ARBA" id="ARBA00022777"/>
    </source>
</evidence>
<accession>A0A0A7EFT7</accession>
<dbReference type="PROSITE" id="PS50885">
    <property type="entry name" value="HAMP"/>
    <property type="match status" value="1"/>
</dbReference>
<keyword evidence="8" id="KW-1133">Transmembrane helix</keyword>
<dbReference type="STRING" id="1348114.OM33_06660"/>
<sequence>MLSKSLSKRLLTSVLSVYFVLTFIVTCGQVIAEYHNSKDHIQNELSTLQKTFSGSLTRAIWELNTQQTRTIAEGLLAIPSIEGVIVRDDNGEIISQIGQSIDIVERYESQLVQEAKLVQHNTSGLFGYTFPLVFEFSGRATQVGDVTLFSSREVVFSRIMVSLYFLVGNALIKTTFLIILFLMAFRRLLTEPLTDLTQQIEELELDNLEGARVSIETTEHNELKIMEHSFNKLIDKVVSYKDQLESTQKQLVQTNEKLDQQNLLLEQEVARKTSNLSQAMMDLQQQKYELEKQKLVLTEEVDRRKMTEDELLSKQDELTKYVDELNMAQERLVGSEKMAALGGLVAGITHDINTPVGIGVTATSFLQERLTQVEAAYNEKTLSPKALEEFIADAKQSTALLTTNLERASELVASFKQIAVDQASEAVRQINLKEYLNEIIRSLHPKLKKTMHKINIHCPDDLLLNLPAGAVSQIFTNLIMNSLIHGFEGINAGTIDINIQEQDGEVAITFKDNGRGVEAEQLENLFDPFYTTRREQGGSGLGTHITFNLVKQTLAGDITATSEPGKGLCYKITFPKDMPSPESSPLVD</sequence>
<reference evidence="11 12" key="1">
    <citation type="submission" date="2014-11" db="EMBL/GenBank/DDBJ databases">
        <title>Complete Genome Sequence of Pseudoalteromonas sp. Strain OCN003 Isolated from Kaneohe Bay, Oahu, Hawaii.</title>
        <authorList>
            <person name="Beurmann S."/>
            <person name="Videau P."/>
            <person name="Ushijima B."/>
            <person name="Smith A.M."/>
            <person name="Aeby G.S."/>
            <person name="Callahan S.M."/>
            <person name="Belcaid M."/>
        </authorList>
    </citation>
    <scope>NUCLEOTIDE SEQUENCE [LARGE SCALE GENOMIC DNA]</scope>
    <source>
        <strain evidence="11 12">OCN003</strain>
    </source>
</reference>
<dbReference type="PANTHER" id="PTHR43065:SF47">
    <property type="match status" value="1"/>
</dbReference>
<evidence type="ECO:0000256" key="3">
    <source>
        <dbReference type="ARBA" id="ARBA00012438"/>
    </source>
</evidence>
<evidence type="ECO:0000256" key="7">
    <source>
        <dbReference type="SAM" id="Coils"/>
    </source>
</evidence>
<protein>
    <recommendedName>
        <fullName evidence="3">histidine kinase</fullName>
        <ecNumber evidence="3">2.7.13.3</ecNumber>
    </recommendedName>
</protein>
<dbReference type="GO" id="GO:0016020">
    <property type="term" value="C:membrane"/>
    <property type="evidence" value="ECO:0007669"/>
    <property type="project" value="UniProtKB-SubCell"/>
</dbReference>
<organism evidence="11 12">
    <name type="scientific">Pseudoalteromonas piratica</name>
    <dbReference type="NCBI Taxonomy" id="1348114"/>
    <lineage>
        <taxon>Bacteria</taxon>
        <taxon>Pseudomonadati</taxon>
        <taxon>Pseudomonadota</taxon>
        <taxon>Gammaproteobacteria</taxon>
        <taxon>Alteromonadales</taxon>
        <taxon>Pseudoalteromonadaceae</taxon>
        <taxon>Pseudoalteromonas</taxon>
    </lineage>
</organism>
<dbReference type="Gene3D" id="1.10.287.130">
    <property type="match status" value="1"/>
</dbReference>
<dbReference type="EMBL" id="CP009888">
    <property type="protein sequence ID" value="AIY64867.1"/>
    <property type="molecule type" value="Genomic_DNA"/>
</dbReference>
<keyword evidence="8" id="KW-0812">Transmembrane</keyword>
<evidence type="ECO:0000313" key="11">
    <source>
        <dbReference type="EMBL" id="AIY64867.1"/>
    </source>
</evidence>
<dbReference type="InterPro" id="IPR004358">
    <property type="entry name" value="Sig_transdc_His_kin-like_C"/>
</dbReference>
<keyword evidence="4" id="KW-0597">Phosphoprotein</keyword>
<feature type="domain" description="HAMP" evidence="10">
    <location>
        <begin position="187"/>
        <end position="242"/>
    </location>
</feature>
<dbReference type="Gene3D" id="3.30.565.10">
    <property type="entry name" value="Histidine kinase-like ATPase, C-terminal domain"/>
    <property type="match status" value="1"/>
</dbReference>
<keyword evidence="8" id="KW-0472">Membrane</keyword>
<dbReference type="KEGG" id="pseo:OM33_06660"/>
<evidence type="ECO:0000256" key="1">
    <source>
        <dbReference type="ARBA" id="ARBA00000085"/>
    </source>
</evidence>
<dbReference type="InterPro" id="IPR036890">
    <property type="entry name" value="HATPase_C_sf"/>
</dbReference>
<dbReference type="Proteomes" id="UP000030341">
    <property type="component" value="Chromosome 1"/>
</dbReference>
<evidence type="ECO:0000256" key="8">
    <source>
        <dbReference type="SAM" id="Phobius"/>
    </source>
</evidence>
<dbReference type="GO" id="GO:0004673">
    <property type="term" value="F:protein histidine kinase activity"/>
    <property type="evidence" value="ECO:0007669"/>
    <property type="project" value="UniProtKB-EC"/>
</dbReference>
<dbReference type="PRINTS" id="PR00344">
    <property type="entry name" value="BCTRLSENSOR"/>
</dbReference>
<dbReference type="EC" id="2.7.13.3" evidence="3"/>
<feature type="transmembrane region" description="Helical" evidence="8">
    <location>
        <begin position="161"/>
        <end position="185"/>
    </location>
</feature>
<dbReference type="eggNOG" id="COG4191">
    <property type="taxonomic scope" value="Bacteria"/>
</dbReference>
<keyword evidence="7" id="KW-0175">Coiled coil</keyword>
<evidence type="ECO:0000256" key="5">
    <source>
        <dbReference type="ARBA" id="ARBA00022679"/>
    </source>
</evidence>
<keyword evidence="5" id="KW-0808">Transferase</keyword>
<comment type="subcellular location">
    <subcellularLocation>
        <location evidence="2">Membrane</location>
    </subcellularLocation>
</comment>
<feature type="coiled-coil region" evidence="7">
    <location>
        <begin position="230"/>
        <end position="331"/>
    </location>
</feature>
<evidence type="ECO:0000256" key="4">
    <source>
        <dbReference type="ARBA" id="ARBA00022553"/>
    </source>
</evidence>
<feature type="domain" description="Histidine kinase" evidence="9">
    <location>
        <begin position="347"/>
        <end position="578"/>
    </location>
</feature>
<gene>
    <name evidence="11" type="ORF">OM33_06660</name>
</gene>
<feature type="transmembrane region" description="Helical" evidence="8">
    <location>
        <begin position="12"/>
        <end position="32"/>
    </location>
</feature>
<dbReference type="Pfam" id="PF02518">
    <property type="entry name" value="HATPase_c"/>
    <property type="match status" value="1"/>
</dbReference>
<evidence type="ECO:0000256" key="2">
    <source>
        <dbReference type="ARBA" id="ARBA00004370"/>
    </source>
</evidence>
<dbReference type="SMART" id="SM00387">
    <property type="entry name" value="HATPase_c"/>
    <property type="match status" value="1"/>
</dbReference>
<proteinExistence type="predicted"/>